<name>A0A3P3Y0Y4_PLABS</name>
<dbReference type="EMBL" id="OVEO01000001">
    <property type="protein sequence ID" value="SPQ93670.1"/>
    <property type="molecule type" value="Genomic_DNA"/>
</dbReference>
<dbReference type="Proteomes" id="UP000290189">
    <property type="component" value="Unassembled WGS sequence"/>
</dbReference>
<organism evidence="3 4">
    <name type="scientific">Plasmodiophora brassicae</name>
    <name type="common">Clubroot disease agent</name>
    <dbReference type="NCBI Taxonomy" id="37360"/>
    <lineage>
        <taxon>Eukaryota</taxon>
        <taxon>Sar</taxon>
        <taxon>Rhizaria</taxon>
        <taxon>Endomyxa</taxon>
        <taxon>Phytomyxea</taxon>
        <taxon>Plasmodiophorida</taxon>
        <taxon>Plasmodiophoridae</taxon>
        <taxon>Plasmodiophora</taxon>
    </lineage>
</organism>
<feature type="domain" description="Wbp11/ELF5/Saf1 N-terminal" evidence="2">
    <location>
        <begin position="1"/>
        <end position="72"/>
    </location>
</feature>
<reference evidence="3 4" key="1">
    <citation type="submission" date="2018-03" db="EMBL/GenBank/DDBJ databases">
        <authorList>
            <person name="Fogelqvist J."/>
        </authorList>
    </citation>
    <scope>NUCLEOTIDE SEQUENCE [LARGE SCALE GENOMIC DNA]</scope>
</reference>
<evidence type="ECO:0000313" key="4">
    <source>
        <dbReference type="Proteomes" id="UP000290189"/>
    </source>
</evidence>
<protein>
    <recommendedName>
        <fullName evidence="2">Wbp11/ELF5/Saf1 N-terminal domain-containing protein</fullName>
    </recommendedName>
</protein>
<keyword evidence="3" id="KW-0496">Mitochondrion</keyword>
<feature type="compositionally biased region" description="Low complexity" evidence="1">
    <location>
        <begin position="140"/>
        <end position="154"/>
    </location>
</feature>
<dbReference type="AlphaFoldDB" id="A0A3P3Y0Y4"/>
<evidence type="ECO:0000259" key="2">
    <source>
        <dbReference type="Pfam" id="PF09429"/>
    </source>
</evidence>
<gene>
    <name evidence="3" type="ORF">PLBR_LOCUS885</name>
</gene>
<dbReference type="InterPro" id="IPR019007">
    <property type="entry name" value="Wbp11/ELF5/Saf1_N"/>
</dbReference>
<geneLocation type="mitochondrion" evidence="3"/>
<feature type="compositionally biased region" description="Low complexity" evidence="1">
    <location>
        <begin position="94"/>
        <end position="110"/>
    </location>
</feature>
<evidence type="ECO:0000313" key="3">
    <source>
        <dbReference type="EMBL" id="SPQ93670.1"/>
    </source>
</evidence>
<sequence length="345" mass="37647">MNPVEKWRKKEKKKQAKKHAEDKVKARQSMIMSTRTPEQVLGEIKRIQWAERQGTADPKLLAHKRRLLEAHRDLTERRRIVEERAQHDSSVVVKGLSKLLGQSSSGSSSKPVPESKQAESLSGAAAPSPDDEPPPPPNLAPAHLAPPWAVHAAPYQQQHLASSHEPPPPPNLVAAPVSYGGAPSWGTQQRLPAPSMPQHVAPRHVPDSRSFMQQGPVIRREPVVESGPPVIAGTEFMPTSMMVRRPQSKPTAPKRRRLVPMPQLAPPVGDGSATPQPPRQSAVSAESAYDTFMAELAFPGIGVSRDGTTLPNWHPGSEGPIRTRGRFSVPVMSLGLRPLNRCGKH</sequence>
<proteinExistence type="predicted"/>
<evidence type="ECO:0000256" key="1">
    <source>
        <dbReference type="SAM" id="MobiDB-lite"/>
    </source>
</evidence>
<feature type="region of interest" description="Disordered" evidence="1">
    <location>
        <begin position="80"/>
        <end position="209"/>
    </location>
</feature>
<accession>A0A3P3Y0Y4</accession>
<dbReference type="GO" id="GO:0006396">
    <property type="term" value="P:RNA processing"/>
    <property type="evidence" value="ECO:0007669"/>
    <property type="project" value="InterPro"/>
</dbReference>
<feature type="region of interest" description="Disordered" evidence="1">
    <location>
        <begin position="243"/>
        <end position="284"/>
    </location>
</feature>
<dbReference type="Pfam" id="PF09429">
    <property type="entry name" value="Wbp11"/>
    <property type="match status" value="1"/>
</dbReference>
<feature type="region of interest" description="Disordered" evidence="1">
    <location>
        <begin position="1"/>
        <end position="37"/>
    </location>
</feature>